<feature type="transmembrane region" description="Helical" evidence="1">
    <location>
        <begin position="42"/>
        <end position="60"/>
    </location>
</feature>
<dbReference type="eggNOG" id="ENOG5032DNH">
    <property type="taxonomic scope" value="Bacteria"/>
</dbReference>
<dbReference type="Proteomes" id="UP000030147">
    <property type="component" value="Unassembled WGS sequence"/>
</dbReference>
<evidence type="ECO:0000256" key="1">
    <source>
        <dbReference type="SAM" id="Phobius"/>
    </source>
</evidence>
<dbReference type="RefSeq" id="WP_036817977.1">
    <property type="nucleotide sequence ID" value="NZ_AVBF01000015.1"/>
</dbReference>
<gene>
    <name evidence="2" type="ORF">N782_06405</name>
</gene>
<dbReference type="OrthoDB" id="2626526at2"/>
<dbReference type="InterPro" id="IPR025441">
    <property type="entry name" value="DUF4181"/>
</dbReference>
<name>A0A0A2TCP5_9BACI</name>
<keyword evidence="1" id="KW-0812">Transmembrane</keyword>
<keyword evidence="1" id="KW-1133">Transmembrane helix</keyword>
<keyword evidence="3" id="KW-1185">Reference proteome</keyword>
<comment type="caution">
    <text evidence="2">The sequence shown here is derived from an EMBL/GenBank/DDBJ whole genome shotgun (WGS) entry which is preliminary data.</text>
</comment>
<evidence type="ECO:0008006" key="4">
    <source>
        <dbReference type="Google" id="ProtNLM"/>
    </source>
</evidence>
<feature type="transmembrane region" description="Helical" evidence="1">
    <location>
        <begin position="6"/>
        <end position="21"/>
    </location>
</feature>
<proteinExistence type="predicted"/>
<reference evidence="2 3" key="1">
    <citation type="journal article" date="2015" name="Stand. Genomic Sci.">
        <title>High quality draft genome sequence of the moderately halophilic bacterium Pontibacillus yanchengensis Y32(T) and comparison among Pontibacillus genomes.</title>
        <authorList>
            <person name="Huang J."/>
            <person name="Qiao Z.X."/>
            <person name="Tang J.W."/>
            <person name="Wang G."/>
        </authorList>
    </citation>
    <scope>NUCLEOTIDE SEQUENCE [LARGE SCALE GENOMIC DNA]</scope>
    <source>
        <strain evidence="2 3">Y32</strain>
    </source>
</reference>
<sequence length="94" mass="11190">MDFIIFLIIVLVFFISLEKLLRKRLGIQKQKISNTPGKKVYHWGKGVIVVVFLCCLPYAITLNDLMMRWFWIGYLSILLGFEAFIQWKYIRDSK</sequence>
<protein>
    <recommendedName>
        <fullName evidence="4">DUF4181 domain-containing protein</fullName>
    </recommendedName>
</protein>
<dbReference type="EMBL" id="AVBF01000015">
    <property type="protein sequence ID" value="KGP73299.1"/>
    <property type="molecule type" value="Genomic_DNA"/>
</dbReference>
<accession>A0A0A2TCP5</accession>
<organism evidence="2 3">
    <name type="scientific">Pontibacillus yanchengensis Y32</name>
    <dbReference type="NCBI Taxonomy" id="1385514"/>
    <lineage>
        <taxon>Bacteria</taxon>
        <taxon>Bacillati</taxon>
        <taxon>Bacillota</taxon>
        <taxon>Bacilli</taxon>
        <taxon>Bacillales</taxon>
        <taxon>Bacillaceae</taxon>
        <taxon>Pontibacillus</taxon>
    </lineage>
</organism>
<dbReference type="Pfam" id="PF13789">
    <property type="entry name" value="DUF4181"/>
    <property type="match status" value="1"/>
</dbReference>
<feature type="transmembrane region" description="Helical" evidence="1">
    <location>
        <begin position="66"/>
        <end position="85"/>
    </location>
</feature>
<keyword evidence="1" id="KW-0472">Membrane</keyword>
<evidence type="ECO:0000313" key="2">
    <source>
        <dbReference type="EMBL" id="KGP73299.1"/>
    </source>
</evidence>
<evidence type="ECO:0000313" key="3">
    <source>
        <dbReference type="Proteomes" id="UP000030147"/>
    </source>
</evidence>
<dbReference type="AlphaFoldDB" id="A0A0A2TCP5"/>